<organism evidence="1 2">
    <name type="scientific">Mycena venus</name>
    <dbReference type="NCBI Taxonomy" id="2733690"/>
    <lineage>
        <taxon>Eukaryota</taxon>
        <taxon>Fungi</taxon>
        <taxon>Dikarya</taxon>
        <taxon>Basidiomycota</taxon>
        <taxon>Agaricomycotina</taxon>
        <taxon>Agaricomycetes</taxon>
        <taxon>Agaricomycetidae</taxon>
        <taxon>Agaricales</taxon>
        <taxon>Marasmiineae</taxon>
        <taxon>Mycenaceae</taxon>
        <taxon>Mycena</taxon>
    </lineage>
</organism>
<evidence type="ECO:0000313" key="2">
    <source>
        <dbReference type="Proteomes" id="UP000620124"/>
    </source>
</evidence>
<gene>
    <name evidence="1" type="ORF">MVEN_00220900</name>
</gene>
<dbReference type="AlphaFoldDB" id="A0A8H6Z1H9"/>
<name>A0A8H6Z1H9_9AGAR</name>
<comment type="caution">
    <text evidence="1">The sequence shown here is derived from an EMBL/GenBank/DDBJ whole genome shotgun (WGS) entry which is preliminary data.</text>
</comment>
<sequence>MSVQDLSSGTPSSLILRSLDLKSLAHDTEKPGDVHDGCEHPQGLKLVFISIAFKCFAIFPGVLDNDITPTAILRITDQFKSLDGVGWHGNAHVSSIHKGFWRLRFQQISSHDGCLGEIGNVGILTGASTVLWHTVPSSKRPTYTALLAMTFGIAGACGW</sequence>
<dbReference type="EMBL" id="JACAZI010000002">
    <property type="protein sequence ID" value="KAF7368947.1"/>
    <property type="molecule type" value="Genomic_DNA"/>
</dbReference>
<accession>A0A8H6Z1H9</accession>
<dbReference type="OrthoDB" id="10021397at2759"/>
<reference evidence="1" key="1">
    <citation type="submission" date="2020-05" db="EMBL/GenBank/DDBJ databases">
        <title>Mycena genomes resolve the evolution of fungal bioluminescence.</title>
        <authorList>
            <person name="Tsai I.J."/>
        </authorList>
    </citation>
    <scope>NUCLEOTIDE SEQUENCE</scope>
    <source>
        <strain evidence="1">CCC161011</strain>
    </source>
</reference>
<keyword evidence="2" id="KW-1185">Reference proteome</keyword>
<evidence type="ECO:0000313" key="1">
    <source>
        <dbReference type="EMBL" id="KAF7368947.1"/>
    </source>
</evidence>
<proteinExistence type="predicted"/>
<dbReference type="Proteomes" id="UP000620124">
    <property type="component" value="Unassembled WGS sequence"/>
</dbReference>
<protein>
    <submittedName>
        <fullName evidence="1">MFS toxin efflux pump</fullName>
    </submittedName>
</protein>